<comment type="caution">
    <text evidence="1">The sequence shown here is derived from an EMBL/GenBank/DDBJ whole genome shotgun (WGS) entry which is preliminary data.</text>
</comment>
<dbReference type="EMBL" id="NPKH01000011">
    <property type="protein sequence ID" value="PAP96991.1"/>
    <property type="molecule type" value="Genomic_DNA"/>
</dbReference>
<dbReference type="Proteomes" id="UP000215931">
    <property type="component" value="Unassembled WGS sequence"/>
</dbReference>
<evidence type="ECO:0000313" key="2">
    <source>
        <dbReference type="Proteomes" id="UP000215931"/>
    </source>
</evidence>
<protein>
    <submittedName>
        <fullName evidence="1">Uncharacterized protein</fullName>
    </submittedName>
</protein>
<accession>A0A271KMB3</accession>
<keyword evidence="2" id="KW-1185">Reference proteome</keyword>
<evidence type="ECO:0000313" key="1">
    <source>
        <dbReference type="EMBL" id="PAP96991.1"/>
    </source>
</evidence>
<gene>
    <name evidence="1" type="ORF">CIT31_04740</name>
</gene>
<organism evidence="1 2">
    <name type="scientific">Mesorhizobium wenxiniae</name>
    <dbReference type="NCBI Taxonomy" id="2014805"/>
    <lineage>
        <taxon>Bacteria</taxon>
        <taxon>Pseudomonadati</taxon>
        <taxon>Pseudomonadota</taxon>
        <taxon>Alphaproteobacteria</taxon>
        <taxon>Hyphomicrobiales</taxon>
        <taxon>Phyllobacteriaceae</taxon>
        <taxon>Mesorhizobium</taxon>
    </lineage>
</organism>
<name>A0A271KMB3_9HYPH</name>
<proteinExistence type="predicted"/>
<dbReference type="AlphaFoldDB" id="A0A271KMB3"/>
<reference evidence="1 2" key="1">
    <citation type="submission" date="2017-08" db="EMBL/GenBank/DDBJ databases">
        <title>Mesorhizobium wenxinae sp. nov., a novel rhizobial species isolated from root nodules of chickpea (Cicer arietinum L.).</title>
        <authorList>
            <person name="Zhang J."/>
        </authorList>
    </citation>
    <scope>NUCLEOTIDE SEQUENCE [LARGE SCALE GENOMIC DNA]</scope>
    <source>
        <strain evidence="2">WYCCWR 10019</strain>
    </source>
</reference>
<dbReference type="RefSeq" id="WP_095517628.1">
    <property type="nucleotide sequence ID" value="NZ_NPKH01000011.1"/>
</dbReference>
<sequence>MVVSQGWWRAGMAITSVLRRRLGLRYSHHRFVIVLAFTHKGEGKCHLRRFELATVARNKNAARGDRTALK</sequence>